<evidence type="ECO:0000313" key="2">
    <source>
        <dbReference type="Proteomes" id="UP000887013"/>
    </source>
</evidence>
<name>A0A8X6Q0X9_NEPPI</name>
<reference evidence="1" key="1">
    <citation type="submission" date="2020-08" db="EMBL/GenBank/DDBJ databases">
        <title>Multicomponent nature underlies the extraordinary mechanical properties of spider dragline silk.</title>
        <authorList>
            <person name="Kono N."/>
            <person name="Nakamura H."/>
            <person name="Mori M."/>
            <person name="Yoshida Y."/>
            <person name="Ohtoshi R."/>
            <person name="Malay A.D."/>
            <person name="Moran D.A.P."/>
            <person name="Tomita M."/>
            <person name="Numata K."/>
            <person name="Arakawa K."/>
        </authorList>
    </citation>
    <scope>NUCLEOTIDE SEQUENCE</scope>
</reference>
<proteinExistence type="predicted"/>
<dbReference type="Proteomes" id="UP000887013">
    <property type="component" value="Unassembled WGS sequence"/>
</dbReference>
<gene>
    <name evidence="1" type="ORF">NPIL_266781</name>
</gene>
<dbReference type="AlphaFoldDB" id="A0A8X6Q0X9"/>
<dbReference type="EMBL" id="BMAW01027093">
    <property type="protein sequence ID" value="GFU00403.1"/>
    <property type="molecule type" value="Genomic_DNA"/>
</dbReference>
<sequence>MTRSCFIPHSLTDESKETPVHYAGNFIDTCDLYPTFQQIISSRDENWYYWYDLESKQQAMEWSSSFSPCLKKIYLQSPESRHSELRFSIATTGSSKNL</sequence>
<comment type="caution">
    <text evidence="1">The sequence shown here is derived from an EMBL/GenBank/DDBJ whole genome shotgun (WGS) entry which is preliminary data.</text>
</comment>
<accession>A0A8X6Q0X9</accession>
<organism evidence="1 2">
    <name type="scientific">Nephila pilipes</name>
    <name type="common">Giant wood spider</name>
    <name type="synonym">Nephila maculata</name>
    <dbReference type="NCBI Taxonomy" id="299642"/>
    <lineage>
        <taxon>Eukaryota</taxon>
        <taxon>Metazoa</taxon>
        <taxon>Ecdysozoa</taxon>
        <taxon>Arthropoda</taxon>
        <taxon>Chelicerata</taxon>
        <taxon>Arachnida</taxon>
        <taxon>Araneae</taxon>
        <taxon>Araneomorphae</taxon>
        <taxon>Entelegynae</taxon>
        <taxon>Araneoidea</taxon>
        <taxon>Nephilidae</taxon>
        <taxon>Nephila</taxon>
    </lineage>
</organism>
<keyword evidence="2" id="KW-1185">Reference proteome</keyword>
<protein>
    <submittedName>
        <fullName evidence="1">Uncharacterized protein</fullName>
    </submittedName>
</protein>
<evidence type="ECO:0000313" key="1">
    <source>
        <dbReference type="EMBL" id="GFU00403.1"/>
    </source>
</evidence>